<proteinExistence type="predicted"/>
<dbReference type="WBParaSite" id="SSLN_0000374301-mRNA-1">
    <property type="protein sequence ID" value="SSLN_0000374301-mRNA-1"/>
    <property type="gene ID" value="SSLN_0000374301"/>
</dbReference>
<evidence type="ECO:0000313" key="1">
    <source>
        <dbReference type="EMBL" id="VDL90016.1"/>
    </source>
</evidence>
<evidence type="ECO:0000313" key="2">
    <source>
        <dbReference type="Proteomes" id="UP000275846"/>
    </source>
</evidence>
<evidence type="ECO:0000313" key="3">
    <source>
        <dbReference type="WBParaSite" id="SSLN_0000374301-mRNA-1"/>
    </source>
</evidence>
<organism evidence="3">
    <name type="scientific">Schistocephalus solidus</name>
    <name type="common">Tapeworm</name>
    <dbReference type="NCBI Taxonomy" id="70667"/>
    <lineage>
        <taxon>Eukaryota</taxon>
        <taxon>Metazoa</taxon>
        <taxon>Spiralia</taxon>
        <taxon>Lophotrochozoa</taxon>
        <taxon>Platyhelminthes</taxon>
        <taxon>Cestoda</taxon>
        <taxon>Eucestoda</taxon>
        <taxon>Diphyllobothriidea</taxon>
        <taxon>Diphyllobothriidae</taxon>
        <taxon>Schistocephalus</taxon>
    </lineage>
</organism>
<reference evidence="1 2" key="2">
    <citation type="submission" date="2018-11" db="EMBL/GenBank/DDBJ databases">
        <authorList>
            <consortium name="Pathogen Informatics"/>
        </authorList>
    </citation>
    <scope>NUCLEOTIDE SEQUENCE [LARGE SCALE GENOMIC DNA]</scope>
    <source>
        <strain evidence="1 2">NST_G2</strain>
    </source>
</reference>
<dbReference type="Proteomes" id="UP000275846">
    <property type="component" value="Unassembled WGS sequence"/>
</dbReference>
<dbReference type="OrthoDB" id="6219776at2759"/>
<protein>
    <submittedName>
        <fullName evidence="3">RRM domain-containing protein</fullName>
    </submittedName>
</protein>
<accession>A0A183SHD3</accession>
<reference evidence="3" key="1">
    <citation type="submission" date="2016-06" db="UniProtKB">
        <authorList>
            <consortium name="WormBaseParasite"/>
        </authorList>
    </citation>
    <scope>IDENTIFICATION</scope>
</reference>
<sequence>MLLWPPLDGTKLSPVAPRSWVLPTGRPNQVMVSGVVRVSTPASGFRRWGEVFVLLIYDKDRAMAYRNAAVKEKAVLSRYRGKNVGCTTSSANLVYTAQSYVLQIASFQGNWNPRKCVGVMKFASFQEARRWLESDHPFKQHDFLGQVEVYLMPLTKQEMSHKGYPIIHIFNQYVSFKDVFETKLLPEMEKIVHRYGGVPLVVCQNEPLKWRGVEPPGAIIINQWPNWEAYDRFNASGKPVTSDSNHSTALITSKSEVQDHSSNFYNRWNFC</sequence>
<name>A0A183SHD3_SCHSO</name>
<keyword evidence="2" id="KW-1185">Reference proteome</keyword>
<dbReference type="AlphaFoldDB" id="A0A183SHD3"/>
<gene>
    <name evidence="1" type="ORF">SSLN_LOCUS3631</name>
</gene>
<dbReference type="EMBL" id="UYSU01032599">
    <property type="protein sequence ID" value="VDL90016.1"/>
    <property type="molecule type" value="Genomic_DNA"/>
</dbReference>